<dbReference type="InterPro" id="IPR012678">
    <property type="entry name" value="Ribosomal_uL23/eL15/eS24_sf"/>
</dbReference>
<comment type="subunit">
    <text evidence="4">Part of the 50S ribosomal subunit. Contacts protein L29, and trigger factor when it is bound to the ribosome.</text>
</comment>
<keyword evidence="2 4" id="KW-0689">Ribosomal protein</keyword>
<evidence type="ECO:0000256" key="2">
    <source>
        <dbReference type="ARBA" id="ARBA00022980"/>
    </source>
</evidence>
<keyword evidence="4" id="KW-0699">rRNA-binding</keyword>
<keyword evidence="4" id="KW-0694">RNA-binding</keyword>
<dbReference type="InterPro" id="IPR013025">
    <property type="entry name" value="Ribosomal_uL23-like"/>
</dbReference>
<dbReference type="HAMAP" id="MF_01369_B">
    <property type="entry name" value="Ribosomal_uL23_B"/>
    <property type="match status" value="1"/>
</dbReference>
<dbReference type="AlphaFoldDB" id="A0A0G0GTE2"/>
<name>A0A0G0GTE2_9BACT</name>
<dbReference type="GO" id="GO:0006412">
    <property type="term" value="P:translation"/>
    <property type="evidence" value="ECO:0007669"/>
    <property type="project" value="UniProtKB-UniRule"/>
</dbReference>
<dbReference type="SUPFAM" id="SSF54189">
    <property type="entry name" value="Ribosomal proteins S24e, L23 and L15e"/>
    <property type="match status" value="1"/>
</dbReference>
<gene>
    <name evidence="4" type="primary">rplW</name>
    <name evidence="5" type="ORF">US50_C0052G0004</name>
</gene>
<dbReference type="InterPro" id="IPR012677">
    <property type="entry name" value="Nucleotide-bd_a/b_plait_sf"/>
</dbReference>
<accession>A0A0G0GTE2</accession>
<dbReference type="Gene3D" id="3.30.70.330">
    <property type="match status" value="1"/>
</dbReference>
<evidence type="ECO:0000313" key="6">
    <source>
        <dbReference type="Proteomes" id="UP000033876"/>
    </source>
</evidence>
<dbReference type="GO" id="GO:0003735">
    <property type="term" value="F:structural constituent of ribosome"/>
    <property type="evidence" value="ECO:0007669"/>
    <property type="project" value="InterPro"/>
</dbReference>
<reference evidence="5 6" key="1">
    <citation type="journal article" date="2015" name="Nature">
        <title>rRNA introns, odd ribosomes, and small enigmatic genomes across a large radiation of phyla.</title>
        <authorList>
            <person name="Brown C.T."/>
            <person name="Hug L.A."/>
            <person name="Thomas B.C."/>
            <person name="Sharon I."/>
            <person name="Castelle C.J."/>
            <person name="Singh A."/>
            <person name="Wilkins M.J."/>
            <person name="Williams K.H."/>
            <person name="Banfield J.F."/>
        </authorList>
    </citation>
    <scope>NUCLEOTIDE SEQUENCE [LARGE SCALE GENOMIC DNA]</scope>
</reference>
<evidence type="ECO:0000313" key="5">
    <source>
        <dbReference type="EMBL" id="KKQ34323.1"/>
    </source>
</evidence>
<dbReference type="GO" id="GO:0005840">
    <property type="term" value="C:ribosome"/>
    <property type="evidence" value="ECO:0007669"/>
    <property type="project" value="UniProtKB-KW"/>
</dbReference>
<organism evidence="5 6">
    <name type="scientific">Candidatus Nomurabacteria bacterium GW2011_GWB1_37_5</name>
    <dbReference type="NCBI Taxonomy" id="1618742"/>
    <lineage>
        <taxon>Bacteria</taxon>
        <taxon>Candidatus Nomuraibacteriota</taxon>
    </lineage>
</organism>
<evidence type="ECO:0000256" key="1">
    <source>
        <dbReference type="ARBA" id="ARBA00006700"/>
    </source>
</evidence>
<comment type="caution">
    <text evidence="5">The sequence shown here is derived from an EMBL/GenBank/DDBJ whole genome shotgun (WGS) entry which is preliminary data.</text>
</comment>
<evidence type="ECO:0000256" key="4">
    <source>
        <dbReference type="HAMAP-Rule" id="MF_01369"/>
    </source>
</evidence>
<protein>
    <recommendedName>
        <fullName evidence="4">Large ribosomal subunit protein uL23</fullName>
    </recommendedName>
</protein>
<sequence>MNDYTKIIKSPRITEKATMAGGNSVYVFNIDQSGTKIEVKKAIEKIFKVKPIKIRLVKIPRKAIFTRGRFGYKKGGQKAYVYLKKGEKIEI</sequence>
<comment type="similarity">
    <text evidence="1 4">Belongs to the universal ribosomal protein uL23 family.</text>
</comment>
<dbReference type="GO" id="GO:1990904">
    <property type="term" value="C:ribonucleoprotein complex"/>
    <property type="evidence" value="ECO:0007669"/>
    <property type="project" value="UniProtKB-KW"/>
</dbReference>
<keyword evidence="3 4" id="KW-0687">Ribonucleoprotein</keyword>
<comment type="function">
    <text evidence="4">One of the early assembly proteins it binds 23S rRNA. One of the proteins that surrounds the polypeptide exit tunnel on the outside of the ribosome. Forms the main docking site for trigger factor binding to the ribosome.</text>
</comment>
<proteinExistence type="inferred from homology"/>
<dbReference type="EMBL" id="LBTF01000052">
    <property type="protein sequence ID" value="KKQ34323.1"/>
    <property type="molecule type" value="Genomic_DNA"/>
</dbReference>
<evidence type="ECO:0000256" key="3">
    <source>
        <dbReference type="ARBA" id="ARBA00023274"/>
    </source>
</evidence>
<dbReference type="Proteomes" id="UP000033876">
    <property type="component" value="Unassembled WGS sequence"/>
</dbReference>
<dbReference type="Pfam" id="PF00276">
    <property type="entry name" value="Ribosomal_L23"/>
    <property type="match status" value="1"/>
</dbReference>
<dbReference type="GO" id="GO:0019843">
    <property type="term" value="F:rRNA binding"/>
    <property type="evidence" value="ECO:0007669"/>
    <property type="project" value="UniProtKB-UniRule"/>
</dbReference>